<gene>
    <name evidence="1" type="ORF">L195_g020655</name>
</gene>
<dbReference type="Proteomes" id="UP000236291">
    <property type="component" value="Unassembled WGS sequence"/>
</dbReference>
<dbReference type="EMBL" id="ASHM01015539">
    <property type="protein sequence ID" value="PNX97426.1"/>
    <property type="molecule type" value="Genomic_DNA"/>
</dbReference>
<dbReference type="AlphaFoldDB" id="A0A2K3N324"/>
<sequence length="126" mass="14081">MFAAACNDDSFAILERLGAIAPNSSCLLFCIYNRCFKFLFSNKLLAIIRLREALPDGLAGEDVENFEPEAILASHDMCNLCWSQFPTFSLEDKDVSEGGYDWARTMTVDDPNNVVKIESMQDRQGG</sequence>
<reference evidence="1 2" key="1">
    <citation type="journal article" date="2014" name="Am. J. Bot.">
        <title>Genome assembly and annotation for red clover (Trifolium pratense; Fabaceae).</title>
        <authorList>
            <person name="Istvanek J."/>
            <person name="Jaros M."/>
            <person name="Krenek A."/>
            <person name="Repkova J."/>
        </authorList>
    </citation>
    <scope>NUCLEOTIDE SEQUENCE [LARGE SCALE GENOMIC DNA]</scope>
    <source>
        <strain evidence="2">cv. Tatra</strain>
        <tissue evidence="1">Young leaves</tissue>
    </source>
</reference>
<evidence type="ECO:0000313" key="2">
    <source>
        <dbReference type="Proteomes" id="UP000236291"/>
    </source>
</evidence>
<accession>A0A2K3N324</accession>
<evidence type="ECO:0000313" key="1">
    <source>
        <dbReference type="EMBL" id="PNX97426.1"/>
    </source>
</evidence>
<reference evidence="1 2" key="2">
    <citation type="journal article" date="2017" name="Front. Plant Sci.">
        <title>Gene Classification and Mining of Molecular Markers Useful in Red Clover (Trifolium pratense) Breeding.</title>
        <authorList>
            <person name="Istvanek J."/>
            <person name="Dluhosova J."/>
            <person name="Dluhos P."/>
            <person name="Patkova L."/>
            <person name="Nedelnik J."/>
            <person name="Repkova J."/>
        </authorList>
    </citation>
    <scope>NUCLEOTIDE SEQUENCE [LARGE SCALE GENOMIC DNA]</scope>
    <source>
        <strain evidence="2">cv. Tatra</strain>
        <tissue evidence="1">Young leaves</tissue>
    </source>
</reference>
<comment type="caution">
    <text evidence="1">The sequence shown here is derived from an EMBL/GenBank/DDBJ whole genome shotgun (WGS) entry which is preliminary data.</text>
</comment>
<name>A0A2K3N324_TRIPR</name>
<organism evidence="1 2">
    <name type="scientific">Trifolium pratense</name>
    <name type="common">Red clover</name>
    <dbReference type="NCBI Taxonomy" id="57577"/>
    <lineage>
        <taxon>Eukaryota</taxon>
        <taxon>Viridiplantae</taxon>
        <taxon>Streptophyta</taxon>
        <taxon>Embryophyta</taxon>
        <taxon>Tracheophyta</taxon>
        <taxon>Spermatophyta</taxon>
        <taxon>Magnoliopsida</taxon>
        <taxon>eudicotyledons</taxon>
        <taxon>Gunneridae</taxon>
        <taxon>Pentapetalae</taxon>
        <taxon>rosids</taxon>
        <taxon>fabids</taxon>
        <taxon>Fabales</taxon>
        <taxon>Fabaceae</taxon>
        <taxon>Papilionoideae</taxon>
        <taxon>50 kb inversion clade</taxon>
        <taxon>NPAAA clade</taxon>
        <taxon>Hologalegina</taxon>
        <taxon>IRL clade</taxon>
        <taxon>Trifolieae</taxon>
        <taxon>Trifolium</taxon>
    </lineage>
</organism>
<protein>
    <submittedName>
        <fullName evidence="1">Uncharacterized protein</fullName>
    </submittedName>
</protein>
<proteinExistence type="predicted"/>